<comment type="caution">
    <text evidence="2">The sequence shown here is derived from an EMBL/GenBank/DDBJ whole genome shotgun (WGS) entry which is preliminary data.</text>
</comment>
<sequence>MTTAPAPLVRALQLGTTLLVLGLGGPGQAQTAPAPPPPPALLWDGQRLTLDLSFQPGDPSGPAYPPRGGFSRTQPAYYPPLGTPGPVRLNVTTYLPRAALLLRVRGLPDARGATLPVGRLEYRVGTGPWLRAGPLQVVALVPDTGRAIYDLSFRLRLEGDEPAGQYRVLLTWALEAQ</sequence>
<name>A0A7X1TR68_9DEIO</name>
<evidence type="ECO:0000313" key="3">
    <source>
        <dbReference type="Proteomes" id="UP000484842"/>
    </source>
</evidence>
<dbReference type="EMBL" id="WBSL01000002">
    <property type="protein sequence ID" value="MPY66445.1"/>
    <property type="molecule type" value="Genomic_DNA"/>
</dbReference>
<dbReference type="Proteomes" id="UP000484842">
    <property type="component" value="Unassembled WGS sequence"/>
</dbReference>
<evidence type="ECO:0008006" key="4">
    <source>
        <dbReference type="Google" id="ProtNLM"/>
    </source>
</evidence>
<feature type="signal peptide" evidence="1">
    <location>
        <begin position="1"/>
        <end position="29"/>
    </location>
</feature>
<feature type="chain" id="PRO_5031469496" description="DUF4402 domain-containing protein" evidence="1">
    <location>
        <begin position="30"/>
        <end position="177"/>
    </location>
</feature>
<gene>
    <name evidence="2" type="ORF">F8S09_07010</name>
</gene>
<accession>A0A7X1TR68</accession>
<proteinExistence type="predicted"/>
<dbReference type="RefSeq" id="WP_152870518.1">
    <property type="nucleotide sequence ID" value="NZ_WBSL01000002.1"/>
</dbReference>
<reference evidence="2 3" key="1">
    <citation type="submission" date="2019-10" db="EMBL/GenBank/DDBJ databases">
        <title>Deinococcus sp. isolated from soil.</title>
        <authorList>
            <person name="Li Y."/>
            <person name="Wang J."/>
        </authorList>
    </citation>
    <scope>NUCLEOTIDE SEQUENCE [LARGE SCALE GENOMIC DNA]</scope>
    <source>
        <strain evidence="2 3">SDU3-2</strain>
    </source>
</reference>
<keyword evidence="1" id="KW-0732">Signal</keyword>
<protein>
    <recommendedName>
        <fullName evidence="4">DUF4402 domain-containing protein</fullName>
    </recommendedName>
</protein>
<keyword evidence="3" id="KW-1185">Reference proteome</keyword>
<evidence type="ECO:0000313" key="2">
    <source>
        <dbReference type="EMBL" id="MPY66445.1"/>
    </source>
</evidence>
<dbReference type="AlphaFoldDB" id="A0A7X1TR68"/>
<organism evidence="2 3">
    <name type="scientific">Deinococcus terrestris</name>
    <dbReference type="NCBI Taxonomy" id="2651870"/>
    <lineage>
        <taxon>Bacteria</taxon>
        <taxon>Thermotogati</taxon>
        <taxon>Deinococcota</taxon>
        <taxon>Deinococci</taxon>
        <taxon>Deinococcales</taxon>
        <taxon>Deinococcaceae</taxon>
        <taxon>Deinococcus</taxon>
    </lineage>
</organism>
<evidence type="ECO:0000256" key="1">
    <source>
        <dbReference type="SAM" id="SignalP"/>
    </source>
</evidence>